<dbReference type="EMBL" id="RHPJ01000001">
    <property type="protein sequence ID" value="TGO06638.1"/>
    <property type="molecule type" value="Genomic_DNA"/>
</dbReference>
<organism evidence="2 3">
    <name type="scientific">Serinibacter arcticus</name>
    <dbReference type="NCBI Taxonomy" id="1655435"/>
    <lineage>
        <taxon>Bacteria</taxon>
        <taxon>Bacillati</taxon>
        <taxon>Actinomycetota</taxon>
        <taxon>Actinomycetes</taxon>
        <taxon>Micrococcales</taxon>
        <taxon>Beutenbergiaceae</taxon>
        <taxon>Serinibacter</taxon>
    </lineage>
</organism>
<evidence type="ECO:0000313" key="2">
    <source>
        <dbReference type="EMBL" id="TGO06638.1"/>
    </source>
</evidence>
<dbReference type="AlphaFoldDB" id="A0A4Z1E747"/>
<evidence type="ECO:0000313" key="3">
    <source>
        <dbReference type="Proteomes" id="UP000297318"/>
    </source>
</evidence>
<dbReference type="Proteomes" id="UP000297318">
    <property type="component" value="Unassembled WGS sequence"/>
</dbReference>
<feature type="compositionally biased region" description="Basic and acidic residues" evidence="1">
    <location>
        <begin position="191"/>
        <end position="206"/>
    </location>
</feature>
<accession>A0A4Z1E747</accession>
<proteinExistence type="predicted"/>
<sequence length="397" mass="42681">MTPAGGLDPEILLAGPRGRRVLGELVSVRAVRGWHASQPAQAGVSLVMIGFPPGTSKAEKAAATAQARTPRAHEDLAADVAALARVGGGVPPNRAALVSAVHASVSANMPWQQPDGDDVLLADPLITQSLRPVADRVAASPTAGSWTRPLDLARQRLNLNPGWADAPPVMQDVDVARGLTGLTAWAQQWRESTERSERRAQTDRPTDVAAPTGGDWWSTPQAWVEPEAPGPRHAPTTTPPLPGLDHPLGGTEMVWQEDEGGWEDTLLVPVAPIRPPRVFEVTGPSAWADLVRRFPLEVTASRRHDWYRHTGRDGAWAIPDWLAVREEYDAVHVTVAGYLATAGLAVEVGDGVASVLAGWSPDSAAWLTDILVESGPRERWRRDSALPGELEYGWRRA</sequence>
<name>A0A4Z1E747_9MICO</name>
<evidence type="ECO:0000256" key="1">
    <source>
        <dbReference type="SAM" id="MobiDB-lite"/>
    </source>
</evidence>
<reference evidence="2 3" key="1">
    <citation type="submission" date="2018-11" db="EMBL/GenBank/DDBJ databases">
        <title>Complete genome sequencing of the Actinobacteria Serinibacter sp. K3-2.</title>
        <authorList>
            <person name="Rakitin A.L."/>
            <person name="Beletsky A.V."/>
            <person name="Mardanov A.V."/>
            <person name="Ravin N.V."/>
            <person name="Gromova A.S."/>
            <person name="Filippova S.N."/>
            <person name="Gal'Chenko V.F."/>
        </authorList>
    </citation>
    <scope>NUCLEOTIDE SEQUENCE [LARGE SCALE GENOMIC DNA]</scope>
    <source>
        <strain evidence="2 3">K3-2</strain>
    </source>
</reference>
<protein>
    <submittedName>
        <fullName evidence="2">Uncharacterized protein</fullName>
    </submittedName>
</protein>
<feature type="region of interest" description="Disordered" evidence="1">
    <location>
        <begin position="189"/>
        <end position="250"/>
    </location>
</feature>
<gene>
    <name evidence="2" type="ORF">SERN_0830</name>
</gene>
<keyword evidence="3" id="KW-1185">Reference proteome</keyword>
<comment type="caution">
    <text evidence="2">The sequence shown here is derived from an EMBL/GenBank/DDBJ whole genome shotgun (WGS) entry which is preliminary data.</text>
</comment>